<evidence type="ECO:0000313" key="11">
    <source>
        <dbReference type="Ensembl" id="ENSGMOP00000051148.1"/>
    </source>
</evidence>
<feature type="binding site" evidence="7">
    <location>
        <position position="301"/>
    </location>
    <ligand>
        <name>ATP</name>
        <dbReference type="ChEBI" id="CHEBI:30616"/>
    </ligand>
</feature>
<dbReference type="InterPro" id="IPR051931">
    <property type="entry name" value="PAK3-like"/>
</dbReference>
<keyword evidence="2" id="KW-0723">Serine/threonine-protein kinase</keyword>
<dbReference type="GO" id="GO:0005524">
    <property type="term" value="F:ATP binding"/>
    <property type="evidence" value="ECO:0007669"/>
    <property type="project" value="UniProtKB-KW"/>
</dbReference>
<feature type="domain" description="Protein kinase" evidence="9">
    <location>
        <begin position="272"/>
        <end position="523"/>
    </location>
</feature>
<dbReference type="AlphaFoldDB" id="A0A8C5BU66"/>
<dbReference type="GO" id="GO:0005737">
    <property type="term" value="C:cytoplasm"/>
    <property type="evidence" value="ECO:0007669"/>
    <property type="project" value="UniProtKB-SubCell"/>
</dbReference>
<dbReference type="Gene3D" id="3.30.200.20">
    <property type="entry name" value="Phosphorylase Kinase, domain 1"/>
    <property type="match status" value="1"/>
</dbReference>
<dbReference type="Proteomes" id="UP000694546">
    <property type="component" value="Chromosome 5"/>
</dbReference>
<dbReference type="InterPro" id="IPR033923">
    <property type="entry name" value="PAK_BD"/>
</dbReference>
<dbReference type="PROSITE" id="PS00108">
    <property type="entry name" value="PROTEIN_KINASE_ST"/>
    <property type="match status" value="1"/>
</dbReference>
<keyword evidence="4 7" id="KW-0547">Nucleotide-binding</keyword>
<dbReference type="PROSITE" id="PS00107">
    <property type="entry name" value="PROTEIN_KINASE_ATP"/>
    <property type="match status" value="1"/>
</dbReference>
<evidence type="ECO:0000256" key="5">
    <source>
        <dbReference type="ARBA" id="ARBA00022777"/>
    </source>
</evidence>
<dbReference type="GO" id="GO:0004674">
    <property type="term" value="F:protein serine/threonine kinase activity"/>
    <property type="evidence" value="ECO:0007669"/>
    <property type="project" value="UniProtKB-KW"/>
</dbReference>
<dbReference type="PROSITE" id="PS50108">
    <property type="entry name" value="CRIB"/>
    <property type="match status" value="1"/>
</dbReference>
<dbReference type="Ensembl" id="ENSGMOT00000040325.1">
    <property type="protein sequence ID" value="ENSGMOP00000051148.1"/>
    <property type="gene ID" value="ENSGMOG00000012833.2"/>
</dbReference>
<feature type="compositionally biased region" description="Polar residues" evidence="8">
    <location>
        <begin position="18"/>
        <end position="36"/>
    </location>
</feature>
<dbReference type="Gene3D" id="3.90.810.10">
    <property type="entry name" value="CRIB domain"/>
    <property type="match status" value="1"/>
</dbReference>
<dbReference type="InterPro" id="IPR036936">
    <property type="entry name" value="CRIB_dom_sf"/>
</dbReference>
<dbReference type="Pfam" id="PF00069">
    <property type="entry name" value="Pkinase"/>
    <property type="match status" value="1"/>
</dbReference>
<evidence type="ECO:0000256" key="7">
    <source>
        <dbReference type="PROSITE-ProRule" id="PRU10141"/>
    </source>
</evidence>
<keyword evidence="12" id="KW-1185">Reference proteome</keyword>
<organism evidence="11 12">
    <name type="scientific">Gadus morhua</name>
    <name type="common">Atlantic cod</name>
    <dbReference type="NCBI Taxonomy" id="8049"/>
    <lineage>
        <taxon>Eukaryota</taxon>
        <taxon>Metazoa</taxon>
        <taxon>Chordata</taxon>
        <taxon>Craniata</taxon>
        <taxon>Vertebrata</taxon>
        <taxon>Euteleostomi</taxon>
        <taxon>Actinopterygii</taxon>
        <taxon>Neopterygii</taxon>
        <taxon>Teleostei</taxon>
        <taxon>Neoteleostei</taxon>
        <taxon>Acanthomorphata</taxon>
        <taxon>Zeiogadaria</taxon>
        <taxon>Gadariae</taxon>
        <taxon>Gadiformes</taxon>
        <taxon>Gadoidei</taxon>
        <taxon>Gadidae</taxon>
        <taxon>Gadus</taxon>
    </lineage>
</organism>
<evidence type="ECO:0000256" key="3">
    <source>
        <dbReference type="ARBA" id="ARBA00022679"/>
    </source>
</evidence>
<dbReference type="InterPro" id="IPR011009">
    <property type="entry name" value="Kinase-like_dom_sf"/>
</dbReference>
<evidence type="ECO:0000259" key="10">
    <source>
        <dbReference type="PROSITE" id="PS50108"/>
    </source>
</evidence>
<keyword evidence="3" id="KW-0808">Transferase</keyword>
<feature type="compositionally biased region" description="Basic and acidic residues" evidence="8">
    <location>
        <begin position="63"/>
        <end position="79"/>
    </location>
</feature>
<evidence type="ECO:0000256" key="2">
    <source>
        <dbReference type="ARBA" id="ARBA00022527"/>
    </source>
</evidence>
<dbReference type="Pfam" id="PF00786">
    <property type="entry name" value="PBD"/>
    <property type="match status" value="1"/>
</dbReference>
<feature type="region of interest" description="Disordered" evidence="8">
    <location>
        <begin position="155"/>
        <end position="198"/>
    </location>
</feature>
<accession>A0A8C5BU66</accession>
<reference evidence="11" key="1">
    <citation type="submission" date="2025-08" db="UniProtKB">
        <authorList>
            <consortium name="Ensembl"/>
        </authorList>
    </citation>
    <scope>IDENTIFICATION</scope>
</reference>
<sequence>MCDSGVCEDKPPAPPVRMSSQAGAKEPQSANHNSKPLPSVPEERKSRNKIISMFASEKGGRKKDRDKDRPEISSPSDFEHTIHVGFDAVTGEFTGMPEQWARLLQTSNISKLEQKQNPQAVLDILKFYDSSSGKQKYLSFSASGGFISPLCSKAGKTSPAGGGKGGDDDDDEAPPPIVAPRPEHTKSVGSTKKNGPRGGESVLNWAVMSLPVVQVYTRSVIDPLPAPEGEKNADKLRKKGGKMTDEEIMEKLNLPEHPSGTIVSIGDPKKKYMRYEKIGQGASGTVYTAIDVATGQEVAIKQINLQKQPKKELIINEILVMKEMKNPNIVNFLDSFLVGDELFVVMEYLAGGSLTDVVTETCMDEAQIAAVCRECLQALEFLHANQVIHRDIKSDNVLLGMDGSVKLTDFGFCAQITPEQSKRSTMVGTPYWMAPEVVTRKAYGPKVDIWSLGIMAIEMVEGEPPYLNENPLRALYLIATNGTPELQSPEKLSPVFRSFLSRCLEMDVEKRGGGKELLQHPFLEMAKPLSTLTPLILAAKEAMKNNR</sequence>
<dbReference type="InterPro" id="IPR008271">
    <property type="entry name" value="Ser/Thr_kinase_AS"/>
</dbReference>
<dbReference type="InterPro" id="IPR017441">
    <property type="entry name" value="Protein_kinase_ATP_BS"/>
</dbReference>
<dbReference type="SMART" id="SM00285">
    <property type="entry name" value="PBD"/>
    <property type="match status" value="1"/>
</dbReference>
<dbReference type="PANTHER" id="PTHR45832:SF21">
    <property type="entry name" value="NON-SPECIFIC SERINE_THREONINE PROTEIN KINASE"/>
    <property type="match status" value="1"/>
</dbReference>
<keyword evidence="6 7" id="KW-0067">ATP-binding</keyword>
<keyword evidence="5" id="KW-0418">Kinase</keyword>
<dbReference type="InterPro" id="IPR000719">
    <property type="entry name" value="Prot_kinase_dom"/>
</dbReference>
<protein>
    <recommendedName>
        <fullName evidence="1">non-specific serine/threonine protein kinase</fullName>
        <ecNumber evidence="1">2.7.11.1</ecNumber>
    </recommendedName>
</protein>
<evidence type="ECO:0000256" key="4">
    <source>
        <dbReference type="ARBA" id="ARBA00022741"/>
    </source>
</evidence>
<dbReference type="OMA" id="RLPNKFS"/>
<feature type="domain" description="CRIB" evidence="10">
    <location>
        <begin position="72"/>
        <end position="85"/>
    </location>
</feature>
<dbReference type="EC" id="2.7.11.1" evidence="1"/>
<dbReference type="PANTHER" id="PTHR45832">
    <property type="entry name" value="SERINE/THREONINE-PROTEIN KINASE SAMKA-RELATED-RELATED"/>
    <property type="match status" value="1"/>
</dbReference>
<evidence type="ECO:0000256" key="8">
    <source>
        <dbReference type="SAM" id="MobiDB-lite"/>
    </source>
</evidence>
<dbReference type="PROSITE" id="PS50011">
    <property type="entry name" value="PROTEIN_KINASE_DOM"/>
    <property type="match status" value="1"/>
</dbReference>
<feature type="region of interest" description="Disordered" evidence="8">
    <location>
        <begin position="1"/>
        <end position="79"/>
    </location>
</feature>
<dbReference type="GeneTree" id="ENSGT00950000182988"/>
<dbReference type="CDD" id="cd01093">
    <property type="entry name" value="CRIB_PAK_like"/>
    <property type="match status" value="1"/>
</dbReference>
<evidence type="ECO:0000313" key="12">
    <source>
        <dbReference type="Proteomes" id="UP000694546"/>
    </source>
</evidence>
<evidence type="ECO:0000259" key="9">
    <source>
        <dbReference type="PROSITE" id="PS50011"/>
    </source>
</evidence>
<dbReference type="Gene3D" id="1.10.510.10">
    <property type="entry name" value="Transferase(Phosphotransferase) domain 1"/>
    <property type="match status" value="1"/>
</dbReference>
<dbReference type="SUPFAM" id="SSF56112">
    <property type="entry name" value="Protein kinase-like (PK-like)"/>
    <property type="match status" value="1"/>
</dbReference>
<evidence type="ECO:0000256" key="1">
    <source>
        <dbReference type="ARBA" id="ARBA00012513"/>
    </source>
</evidence>
<proteinExistence type="predicted"/>
<reference evidence="11" key="2">
    <citation type="submission" date="2025-09" db="UniProtKB">
        <authorList>
            <consortium name="Ensembl"/>
        </authorList>
    </citation>
    <scope>IDENTIFICATION</scope>
</reference>
<dbReference type="SMART" id="SM00220">
    <property type="entry name" value="S_TKc"/>
    <property type="match status" value="1"/>
</dbReference>
<evidence type="ECO:0000256" key="6">
    <source>
        <dbReference type="ARBA" id="ARBA00022840"/>
    </source>
</evidence>
<dbReference type="InterPro" id="IPR000095">
    <property type="entry name" value="CRIB_dom"/>
</dbReference>
<name>A0A8C5BU66_GADMO</name>